<gene>
    <name evidence="2" type="ORF">B4915_08690</name>
</gene>
<dbReference type="EMBL" id="MWZD01000017">
    <property type="protein sequence ID" value="PRI10951.1"/>
    <property type="molecule type" value="Genomic_DNA"/>
</dbReference>
<evidence type="ECO:0000313" key="3">
    <source>
        <dbReference type="Proteomes" id="UP000238650"/>
    </source>
</evidence>
<proteinExistence type="predicted"/>
<name>A0A2S9QMX9_9MICO</name>
<sequence>MRRVRTGWTTAAWRLLCLLTVMSGLAAASGLLWTLSPLWQALAVAPGLLVLLLVVVAFCADWGDGCGSSGGTPSEHSGS</sequence>
<protein>
    <submittedName>
        <fullName evidence="2">Uncharacterized protein</fullName>
    </submittedName>
</protein>
<feature type="transmembrane region" description="Helical" evidence="1">
    <location>
        <begin position="38"/>
        <end position="60"/>
    </location>
</feature>
<evidence type="ECO:0000256" key="1">
    <source>
        <dbReference type="SAM" id="Phobius"/>
    </source>
</evidence>
<keyword evidence="1" id="KW-0812">Transmembrane</keyword>
<comment type="caution">
    <text evidence="2">The sequence shown here is derived from an EMBL/GenBank/DDBJ whole genome shotgun (WGS) entry which is preliminary data.</text>
</comment>
<organism evidence="2 3">
    <name type="scientific">Leucobacter massiliensis</name>
    <dbReference type="NCBI Taxonomy" id="1686285"/>
    <lineage>
        <taxon>Bacteria</taxon>
        <taxon>Bacillati</taxon>
        <taxon>Actinomycetota</taxon>
        <taxon>Actinomycetes</taxon>
        <taxon>Micrococcales</taxon>
        <taxon>Microbacteriaceae</taxon>
        <taxon>Leucobacter</taxon>
    </lineage>
</organism>
<evidence type="ECO:0000313" key="2">
    <source>
        <dbReference type="EMBL" id="PRI10951.1"/>
    </source>
</evidence>
<reference evidence="2 3" key="1">
    <citation type="journal article" date="2017" name="New Microbes New Infect">
        <title>Genome sequence of 'Leucobacter massiliensis' sp. nov. isolated from human pharynx after travel to the 2014 Hajj.</title>
        <authorList>
            <person name="Leangapichart T."/>
            <person name="Gautret P."/>
            <person name="Nguyen T.T."/>
            <person name="Armstrong N."/>
            <person name="Rolain J.M."/>
        </authorList>
    </citation>
    <scope>NUCLEOTIDE SEQUENCE [LARGE SCALE GENOMIC DNA]</scope>
    <source>
        <strain evidence="2 3">122RC15</strain>
    </source>
</reference>
<accession>A0A2S9QMX9</accession>
<keyword evidence="1" id="KW-1133">Transmembrane helix</keyword>
<keyword evidence="3" id="KW-1185">Reference proteome</keyword>
<dbReference type="AlphaFoldDB" id="A0A2S9QMX9"/>
<dbReference type="Proteomes" id="UP000238650">
    <property type="component" value="Unassembled WGS sequence"/>
</dbReference>
<keyword evidence="1" id="KW-0472">Membrane</keyword>
<dbReference type="RefSeq" id="WP_105805411.1">
    <property type="nucleotide sequence ID" value="NZ_MWZD01000017.1"/>
</dbReference>